<proteinExistence type="predicted"/>
<keyword evidence="2" id="KW-0540">Nuclease</keyword>
<dbReference type="SUPFAM" id="SSF52980">
    <property type="entry name" value="Restriction endonuclease-like"/>
    <property type="match status" value="1"/>
</dbReference>
<dbReference type="InterPro" id="IPR008538">
    <property type="entry name" value="Uma2"/>
</dbReference>
<keyword evidence="2" id="KW-0378">Hydrolase</keyword>
<sequence>MSVKPLGVRTSTPLCPRKPGSSLPYNAAIVRRYTRNGNGQLRAVPTRCGSCRVSSVADKISESQIRRASMPVAEFNVPLADPEFDAPDKLYEVVDGVAVEQPDISAYSHLIAYFLCRQLQDAAVRGRHGLALTEMLYRLKDDPLLERRPDVSFVSRERLAGNRPPALGAWEIVPDLAVEVLCPSNKMHEIDAKVLDYLDAGVRQVWVLFPDTRRMYIHSSRSEVRVIGEHAPLSGGDVLPGLAGTLAEVFASVDALG</sequence>
<dbReference type="Gene3D" id="3.90.1570.10">
    <property type="entry name" value="tt1808, chain A"/>
    <property type="match status" value="1"/>
</dbReference>
<dbReference type="InterPro" id="IPR012296">
    <property type="entry name" value="Nuclease_put_TT1808"/>
</dbReference>
<dbReference type="Pfam" id="PF05685">
    <property type="entry name" value="Uma2"/>
    <property type="match status" value="1"/>
</dbReference>
<dbReference type="EMBL" id="DSOK01000090">
    <property type="protein sequence ID" value="HEN14395.1"/>
    <property type="molecule type" value="Genomic_DNA"/>
</dbReference>
<reference evidence="2" key="1">
    <citation type="journal article" date="2020" name="mSystems">
        <title>Genome- and Community-Level Interaction Insights into Carbon Utilization and Element Cycling Functions of Hydrothermarchaeota in Hydrothermal Sediment.</title>
        <authorList>
            <person name="Zhou Z."/>
            <person name="Liu Y."/>
            <person name="Xu W."/>
            <person name="Pan J."/>
            <person name="Luo Z.H."/>
            <person name="Li M."/>
        </authorList>
    </citation>
    <scope>NUCLEOTIDE SEQUENCE [LARGE SCALE GENOMIC DNA]</scope>
    <source>
        <strain evidence="2">SpSt-339</strain>
    </source>
</reference>
<feature type="domain" description="Putative restriction endonuclease" evidence="1">
    <location>
        <begin position="85"/>
        <end position="245"/>
    </location>
</feature>
<name>A0A7C2P467_9PLAN</name>
<dbReference type="PANTHER" id="PTHR34107:SF1">
    <property type="entry name" value="SLL0198 PROTEIN"/>
    <property type="match status" value="1"/>
</dbReference>
<gene>
    <name evidence="2" type="ORF">ENQ76_02860</name>
</gene>
<evidence type="ECO:0000259" key="1">
    <source>
        <dbReference type="Pfam" id="PF05685"/>
    </source>
</evidence>
<comment type="caution">
    <text evidence="2">The sequence shown here is derived from an EMBL/GenBank/DDBJ whole genome shotgun (WGS) entry which is preliminary data.</text>
</comment>
<dbReference type="CDD" id="cd06260">
    <property type="entry name" value="DUF820-like"/>
    <property type="match status" value="1"/>
</dbReference>
<dbReference type="InterPro" id="IPR011335">
    <property type="entry name" value="Restrct_endonuc-II-like"/>
</dbReference>
<dbReference type="GO" id="GO:0004519">
    <property type="term" value="F:endonuclease activity"/>
    <property type="evidence" value="ECO:0007669"/>
    <property type="project" value="UniProtKB-KW"/>
</dbReference>
<dbReference type="PANTHER" id="PTHR34107">
    <property type="entry name" value="SLL0198 PROTEIN-RELATED"/>
    <property type="match status" value="1"/>
</dbReference>
<evidence type="ECO:0000313" key="2">
    <source>
        <dbReference type="EMBL" id="HEN14395.1"/>
    </source>
</evidence>
<keyword evidence="2" id="KW-0255">Endonuclease</keyword>
<organism evidence="2">
    <name type="scientific">Schlesneria paludicola</name>
    <dbReference type="NCBI Taxonomy" id="360056"/>
    <lineage>
        <taxon>Bacteria</taxon>
        <taxon>Pseudomonadati</taxon>
        <taxon>Planctomycetota</taxon>
        <taxon>Planctomycetia</taxon>
        <taxon>Planctomycetales</taxon>
        <taxon>Planctomycetaceae</taxon>
        <taxon>Schlesneria</taxon>
    </lineage>
</organism>
<protein>
    <submittedName>
        <fullName evidence="2">Uma2 family endonuclease</fullName>
    </submittedName>
</protein>
<accession>A0A7C2P467</accession>
<dbReference type="AlphaFoldDB" id="A0A7C2P467"/>